<reference evidence="7 8" key="1">
    <citation type="journal article" date="2019" name="Environ. Microbiol.">
        <title>Species interactions and distinct microbial communities in high Arctic permafrost affected cryosols are associated with the CH4 and CO2 gas fluxes.</title>
        <authorList>
            <person name="Altshuler I."/>
            <person name="Hamel J."/>
            <person name="Turney S."/>
            <person name="Magnuson E."/>
            <person name="Levesque R."/>
            <person name="Greer C."/>
            <person name="Whyte L.G."/>
        </authorList>
    </citation>
    <scope>NUCLEOTIDE SEQUENCE [LARGE SCALE GENOMIC DNA]</scope>
    <source>
        <strain evidence="7 8">S5.1</strain>
    </source>
</reference>
<evidence type="ECO:0000256" key="3">
    <source>
        <dbReference type="ARBA" id="ARBA00022458"/>
    </source>
</evidence>
<keyword evidence="8" id="KW-1185">Reference proteome</keyword>
<dbReference type="Gene3D" id="3.40.50.300">
    <property type="entry name" value="P-loop containing nucleotide triphosphate hydrolases"/>
    <property type="match status" value="1"/>
</dbReference>
<comment type="similarity">
    <text evidence="1">Belongs to the ABC transporter superfamily.</text>
</comment>
<sequence length="310" mass="33081">MVNVLELAGVTKKFGDLAAVDDLSFAVREGEVFGFLGGNGAGKTTSIRMVLDILRPTAGTISVLGRAPGRENSRDIGFLPEERGLYRQMKVIDTITYFGRLKGMSASAARSHGRELLARFGLADNEKTAVDKLSKGMAQKVQLATALVNRPRLLILDEPFSGLDPVNQGLLEHEITRAAHDGATVIFSTHVMQHAERLCDRLLLIAKGAKRFEGSQDEARATLPARLSVVARSSPAALPGVAGATAVDAPVDGWQQWDVALDPGVDPGAVLERCTISGVALRRFEPRRATLHDVFIHLVGTDADAGSVAA</sequence>
<dbReference type="GO" id="GO:0005524">
    <property type="term" value="F:ATP binding"/>
    <property type="evidence" value="ECO:0007669"/>
    <property type="project" value="UniProtKB-KW"/>
</dbReference>
<accession>A0A502CU55</accession>
<dbReference type="EMBL" id="RCZK01000001">
    <property type="protein sequence ID" value="TPG15271.1"/>
    <property type="molecule type" value="Genomic_DNA"/>
</dbReference>
<evidence type="ECO:0000313" key="8">
    <source>
        <dbReference type="Proteomes" id="UP000318413"/>
    </source>
</evidence>
<keyword evidence="2" id="KW-0813">Transport</keyword>
<dbReference type="GO" id="GO:0016887">
    <property type="term" value="F:ATP hydrolysis activity"/>
    <property type="evidence" value="ECO:0007669"/>
    <property type="project" value="InterPro"/>
</dbReference>
<dbReference type="InterPro" id="IPR003593">
    <property type="entry name" value="AAA+_ATPase"/>
</dbReference>
<dbReference type="SMART" id="SM00382">
    <property type="entry name" value="AAA"/>
    <property type="match status" value="1"/>
</dbReference>
<evidence type="ECO:0000256" key="5">
    <source>
        <dbReference type="ARBA" id="ARBA00022840"/>
    </source>
</evidence>
<dbReference type="PANTHER" id="PTHR42711">
    <property type="entry name" value="ABC TRANSPORTER ATP-BINDING PROTEIN"/>
    <property type="match status" value="1"/>
</dbReference>
<dbReference type="InterPro" id="IPR050763">
    <property type="entry name" value="ABC_transporter_ATP-binding"/>
</dbReference>
<dbReference type="Pfam" id="PF00005">
    <property type="entry name" value="ABC_tran"/>
    <property type="match status" value="1"/>
</dbReference>
<keyword evidence="3" id="KW-0536">Nodulation</keyword>
<evidence type="ECO:0000256" key="2">
    <source>
        <dbReference type="ARBA" id="ARBA00022448"/>
    </source>
</evidence>
<dbReference type="InterPro" id="IPR003439">
    <property type="entry name" value="ABC_transporter-like_ATP-bd"/>
</dbReference>
<dbReference type="Pfam" id="PF13732">
    <property type="entry name" value="DrrA1-3_C"/>
    <property type="match status" value="1"/>
</dbReference>
<dbReference type="Proteomes" id="UP000318413">
    <property type="component" value="Unassembled WGS sequence"/>
</dbReference>
<organism evidence="7 8">
    <name type="scientific">Sphingomonas oligophenolica</name>
    <dbReference type="NCBI Taxonomy" id="301154"/>
    <lineage>
        <taxon>Bacteria</taxon>
        <taxon>Pseudomonadati</taxon>
        <taxon>Pseudomonadota</taxon>
        <taxon>Alphaproteobacteria</taxon>
        <taxon>Sphingomonadales</taxon>
        <taxon>Sphingomonadaceae</taxon>
        <taxon>Sphingomonas</taxon>
    </lineage>
</organism>
<dbReference type="RefSeq" id="WP_140865900.1">
    <property type="nucleotide sequence ID" value="NZ_RCZK01000001.1"/>
</dbReference>
<dbReference type="AlphaFoldDB" id="A0A502CU55"/>
<gene>
    <name evidence="7" type="ORF">EAH84_00085</name>
</gene>
<dbReference type="InterPro" id="IPR025302">
    <property type="entry name" value="DrrA1/2-like_C"/>
</dbReference>
<evidence type="ECO:0000313" key="7">
    <source>
        <dbReference type="EMBL" id="TPG15271.1"/>
    </source>
</evidence>
<dbReference type="InterPro" id="IPR027417">
    <property type="entry name" value="P-loop_NTPase"/>
</dbReference>
<comment type="caution">
    <text evidence="7">The sequence shown here is derived from an EMBL/GenBank/DDBJ whole genome shotgun (WGS) entry which is preliminary data.</text>
</comment>
<evidence type="ECO:0000259" key="6">
    <source>
        <dbReference type="PROSITE" id="PS50893"/>
    </source>
</evidence>
<dbReference type="SUPFAM" id="SSF52540">
    <property type="entry name" value="P-loop containing nucleoside triphosphate hydrolases"/>
    <property type="match status" value="1"/>
</dbReference>
<feature type="domain" description="ABC transporter" evidence="6">
    <location>
        <begin position="5"/>
        <end position="232"/>
    </location>
</feature>
<dbReference type="OrthoDB" id="9778547at2"/>
<protein>
    <submittedName>
        <fullName evidence="7">ATP-binding cassette domain-containing protein</fullName>
    </submittedName>
</protein>
<name>A0A502CU55_9SPHN</name>
<dbReference type="PROSITE" id="PS50893">
    <property type="entry name" value="ABC_TRANSPORTER_2"/>
    <property type="match status" value="1"/>
</dbReference>
<proteinExistence type="inferred from homology"/>
<dbReference type="PANTHER" id="PTHR42711:SF5">
    <property type="entry name" value="ABC TRANSPORTER ATP-BINDING PROTEIN NATA"/>
    <property type="match status" value="1"/>
</dbReference>
<evidence type="ECO:0000256" key="1">
    <source>
        <dbReference type="ARBA" id="ARBA00005417"/>
    </source>
</evidence>
<dbReference type="PROSITE" id="PS00211">
    <property type="entry name" value="ABC_TRANSPORTER_1"/>
    <property type="match status" value="1"/>
</dbReference>
<keyword evidence="5 7" id="KW-0067">ATP-binding</keyword>
<dbReference type="InterPro" id="IPR017871">
    <property type="entry name" value="ABC_transporter-like_CS"/>
</dbReference>
<evidence type="ECO:0000256" key="4">
    <source>
        <dbReference type="ARBA" id="ARBA00022741"/>
    </source>
</evidence>
<keyword evidence="4" id="KW-0547">Nucleotide-binding</keyword>